<dbReference type="Proteomes" id="UP000320012">
    <property type="component" value="Unassembled WGS sequence"/>
</dbReference>
<protein>
    <submittedName>
        <fullName evidence="1">Uncharacterized protein</fullName>
    </submittedName>
</protein>
<gene>
    <name evidence="1" type="ORF">FO435_06245</name>
</gene>
<dbReference type="EMBL" id="VNHC01000002">
    <property type="protein sequence ID" value="TVV27510.1"/>
    <property type="molecule type" value="Genomic_DNA"/>
</dbReference>
<dbReference type="RefSeq" id="WP_145463964.1">
    <property type="nucleotide sequence ID" value="NZ_VNHC01000002.1"/>
</dbReference>
<sequence>MQDEKEFLIRHIKTEDLDVIDREAERNGLTRTALVQMILESFVKNVQSVDAIEILAYPLQDVTQQLNQLTFAISNSNHNISQDLNALKDVIQRNNLVMAEQTQIVNTLLNKIRR</sequence>
<dbReference type="AlphaFoldDB" id="A0A9Q8JI44"/>
<proteinExistence type="predicted"/>
<reference evidence="1 2" key="1">
    <citation type="submission" date="2019-07" db="EMBL/GenBank/DDBJ databases">
        <title>Genome sequence of Weissella cibaria GK1.</title>
        <authorList>
            <person name="Choi H.-J."/>
        </authorList>
    </citation>
    <scope>NUCLEOTIDE SEQUENCE [LARGE SCALE GENOMIC DNA]</scope>
    <source>
        <strain evidence="1 2">GK1</strain>
    </source>
</reference>
<evidence type="ECO:0000313" key="2">
    <source>
        <dbReference type="Proteomes" id="UP000320012"/>
    </source>
</evidence>
<evidence type="ECO:0000313" key="1">
    <source>
        <dbReference type="EMBL" id="TVV27510.1"/>
    </source>
</evidence>
<organism evidence="1 2">
    <name type="scientific">Weissella cibaria</name>
    <dbReference type="NCBI Taxonomy" id="137591"/>
    <lineage>
        <taxon>Bacteria</taxon>
        <taxon>Bacillati</taxon>
        <taxon>Bacillota</taxon>
        <taxon>Bacilli</taxon>
        <taxon>Lactobacillales</taxon>
        <taxon>Lactobacillaceae</taxon>
        <taxon>Weissella</taxon>
    </lineage>
</organism>
<comment type="caution">
    <text evidence="1">The sequence shown here is derived from an EMBL/GenBank/DDBJ whole genome shotgun (WGS) entry which is preliminary data.</text>
</comment>
<accession>A0A9Q8JI44</accession>
<name>A0A9Q8JI44_9LACO</name>